<dbReference type="STRING" id="360910.BAV1557"/>
<dbReference type="NCBIfam" id="TIGR04029">
    <property type="entry name" value="CMD_Avi_7170"/>
    <property type="match status" value="1"/>
</dbReference>
<protein>
    <recommendedName>
        <fullName evidence="3">CMD domain protein</fullName>
    </recommendedName>
</protein>
<dbReference type="AlphaFoldDB" id="Q2L1V6"/>
<reference evidence="1 2" key="1">
    <citation type="journal article" date="2006" name="J. Bacteriol.">
        <title>Comparison of the genome sequence of the poultry pathogen Bordetella avium with those of B. bronchiseptica, B. pertussis, and B. parapertussis reveals extensive diversity in surface structures associated with host interaction.</title>
        <authorList>
            <person name="Sebaihia M."/>
            <person name="Preston A."/>
            <person name="Maskell D.J."/>
            <person name="Kuzmiak H."/>
            <person name="Connell T.D."/>
            <person name="King N.D."/>
            <person name="Orndorff P.E."/>
            <person name="Miyamoto D.M."/>
            <person name="Thomson N.R."/>
            <person name="Harris D."/>
            <person name="Goble A."/>
            <person name="Lord A."/>
            <person name="Murphy L."/>
            <person name="Quail M.A."/>
            <person name="Rutter S."/>
            <person name="Squares R."/>
            <person name="Squares S."/>
            <person name="Woodward J."/>
            <person name="Parkhill J."/>
            <person name="Temple L.M."/>
        </authorList>
    </citation>
    <scope>NUCLEOTIDE SEQUENCE [LARGE SCALE GENOMIC DNA]</scope>
    <source>
        <strain evidence="1 2">197N</strain>
    </source>
</reference>
<evidence type="ECO:0000313" key="1">
    <source>
        <dbReference type="EMBL" id="CAJ49169.1"/>
    </source>
</evidence>
<dbReference type="SUPFAM" id="SSF69118">
    <property type="entry name" value="AhpD-like"/>
    <property type="match status" value="1"/>
</dbReference>
<accession>Q2L1V6</accession>
<name>Q2L1V6_BORA1</name>
<keyword evidence="2" id="KW-1185">Reference proteome</keyword>
<gene>
    <name evidence="1" type="ordered locus">BAV1557</name>
</gene>
<dbReference type="KEGG" id="bav:BAV1557"/>
<dbReference type="eggNOG" id="COG4950">
    <property type="taxonomic scope" value="Bacteria"/>
</dbReference>
<evidence type="ECO:0008006" key="3">
    <source>
        <dbReference type="Google" id="ProtNLM"/>
    </source>
</evidence>
<dbReference type="HOGENOM" id="CLU_115851_0_0_4"/>
<organism evidence="1 2">
    <name type="scientific">Bordetella avium (strain 197N)</name>
    <dbReference type="NCBI Taxonomy" id="360910"/>
    <lineage>
        <taxon>Bacteria</taxon>
        <taxon>Pseudomonadati</taxon>
        <taxon>Pseudomonadota</taxon>
        <taxon>Betaproteobacteria</taxon>
        <taxon>Burkholderiales</taxon>
        <taxon>Alcaligenaceae</taxon>
        <taxon>Bordetella</taxon>
    </lineage>
</organism>
<dbReference type="InterPro" id="IPR029032">
    <property type="entry name" value="AhpD-like"/>
</dbReference>
<dbReference type="InterPro" id="IPR023982">
    <property type="entry name" value="CHP04029_CMD-like"/>
</dbReference>
<dbReference type="Proteomes" id="UP000001977">
    <property type="component" value="Chromosome"/>
</dbReference>
<dbReference type="EMBL" id="AM167904">
    <property type="protein sequence ID" value="CAJ49169.1"/>
    <property type="molecule type" value="Genomic_DNA"/>
</dbReference>
<dbReference type="RefSeq" id="WP_012417232.1">
    <property type="nucleotide sequence ID" value="NC_010645.1"/>
</dbReference>
<dbReference type="OrthoDB" id="8718286at2"/>
<sequence>MTTPDLVDQLVGLAPGQPLHAVRHQREKVVQATQGSLEALFDPALPGLPLSERLAVAVYACRLTPAPELATYYLARLKEAGADAALLDTVQQDAPAATPRLAAIFEFTRKLIINPVEGDEAALKTLPEAGLSTPAVVALSQLIAFLSYQVRLVAGLKAIQSLEQSA</sequence>
<evidence type="ECO:0000313" key="2">
    <source>
        <dbReference type="Proteomes" id="UP000001977"/>
    </source>
</evidence>
<proteinExistence type="predicted"/>
<dbReference type="Gene3D" id="1.20.1290.10">
    <property type="entry name" value="AhpD-like"/>
    <property type="match status" value="1"/>
</dbReference>